<name>A0AC11CUP0_SHEEP</name>
<reference evidence="1" key="3">
    <citation type="submission" date="2025-09" db="UniProtKB">
        <authorList>
            <consortium name="Ensembl"/>
        </authorList>
    </citation>
    <scope>IDENTIFICATION</scope>
</reference>
<protein>
    <submittedName>
        <fullName evidence="1">Autophagy related 16 like 2</fullName>
    </submittedName>
</protein>
<accession>A0AC11CUP0</accession>
<organism evidence="1">
    <name type="scientific">Ovis aries</name>
    <name type="common">Sheep</name>
    <dbReference type="NCBI Taxonomy" id="9940"/>
    <lineage>
        <taxon>Eukaryota</taxon>
        <taxon>Metazoa</taxon>
        <taxon>Chordata</taxon>
        <taxon>Craniata</taxon>
        <taxon>Vertebrata</taxon>
        <taxon>Euteleostomi</taxon>
        <taxon>Mammalia</taxon>
        <taxon>Eutheria</taxon>
        <taxon>Laurasiatheria</taxon>
        <taxon>Artiodactyla</taxon>
        <taxon>Ruminantia</taxon>
        <taxon>Pecora</taxon>
        <taxon>Bovidae</taxon>
        <taxon>Caprinae</taxon>
        <taxon>Ovis</taxon>
    </lineage>
</organism>
<evidence type="ECO:0000313" key="1">
    <source>
        <dbReference type="Ensembl" id="ENSOARP00020035767.1"/>
    </source>
</evidence>
<dbReference type="Ensembl" id="ENSOART00020062509.1">
    <property type="protein sequence ID" value="ENSOARP00020035767.1"/>
    <property type="gene ID" value="ENSOARG00020022612.2"/>
</dbReference>
<reference evidence="1" key="2">
    <citation type="submission" date="2025-08" db="UniProtKB">
        <authorList>
            <consortium name="Ensembl"/>
        </authorList>
    </citation>
    <scope>IDENTIFICATION</scope>
</reference>
<reference evidence="1" key="1">
    <citation type="submission" date="2020-11" db="EMBL/GenBank/DDBJ databases">
        <authorList>
            <person name="Davenport K.M."/>
            <person name="Bickhart D.M."/>
            <person name="Smith T.P.L."/>
            <person name="Murdoch B.M."/>
            <person name="Rosen B.D."/>
        </authorList>
    </citation>
    <scope>NUCLEOTIDE SEQUENCE [LARGE SCALE GENOMIC DNA]</scope>
    <source>
        <strain evidence="1">OAR_USU_Benz2616</strain>
    </source>
</reference>
<gene>
    <name evidence="1" type="primary">ATG16L2</name>
</gene>
<proteinExistence type="predicted"/>
<sequence>MEGPGDPGAPAARWKRHIVRQLRQRDRTQKALFLELVPAYNRLLEKAELLARFSEKLQPEPNDVTPSVHQGPWEKESDQGLSPAALRVKWQEEAEGLRLVCGEAGSSEGPRGAAGGGSDEEGRAGARAARTE</sequence>